<proteinExistence type="predicted"/>
<dbReference type="HOGENOM" id="CLU_071085_2_0_1"/>
<sequence>MNFITTNYDFVLELLEDITKQDPPLPTDLIVCSSREAFLIEVVSILERHHGEHTVSTADPAREGVDQTGQATSSSRSHVLSSPSLYLLNASQYCRLVFCPSITVLRGYLSGYVSTSAMPVQPTSRVGPEGRQLIILNLLRLHHGSSEFTLQGLSQTLATAVSAAHRTHRCLQLVECKDTTDLFNPNSGPALWHAQVPLLSGSIKIGESGASWGRRTISTSKIASRWFKVQGSLHMGKAHRPGNIPHNRPNVEDEMLV</sequence>
<dbReference type="EMBL" id="KN846951">
    <property type="protein sequence ID" value="KIV87562.1"/>
    <property type="molecule type" value="Genomic_DNA"/>
</dbReference>
<dbReference type="OrthoDB" id="5391496at2759"/>
<evidence type="ECO:0000313" key="2">
    <source>
        <dbReference type="EMBL" id="KIV87562.1"/>
    </source>
</evidence>
<organism evidence="2 3">
    <name type="scientific">Exophiala sideris</name>
    <dbReference type="NCBI Taxonomy" id="1016849"/>
    <lineage>
        <taxon>Eukaryota</taxon>
        <taxon>Fungi</taxon>
        <taxon>Dikarya</taxon>
        <taxon>Ascomycota</taxon>
        <taxon>Pezizomycotina</taxon>
        <taxon>Eurotiomycetes</taxon>
        <taxon>Chaetothyriomycetidae</taxon>
        <taxon>Chaetothyriales</taxon>
        <taxon>Herpotrichiellaceae</taxon>
        <taxon>Exophiala</taxon>
    </lineage>
</organism>
<name>A0A0D1YYA8_9EURO</name>
<evidence type="ECO:0000256" key="1">
    <source>
        <dbReference type="SAM" id="MobiDB-lite"/>
    </source>
</evidence>
<feature type="region of interest" description="Disordered" evidence="1">
    <location>
        <begin position="237"/>
        <end position="257"/>
    </location>
</feature>
<dbReference type="Proteomes" id="UP000053599">
    <property type="component" value="Unassembled WGS sequence"/>
</dbReference>
<accession>A0A0D1YYA8</accession>
<protein>
    <submittedName>
        <fullName evidence="2">Uncharacterized protein</fullName>
    </submittedName>
</protein>
<evidence type="ECO:0000313" key="3">
    <source>
        <dbReference type="Proteomes" id="UP000053599"/>
    </source>
</evidence>
<reference evidence="2 3" key="1">
    <citation type="submission" date="2015-01" db="EMBL/GenBank/DDBJ databases">
        <title>The Genome Sequence of Exophiala sideris CBS121828.</title>
        <authorList>
            <consortium name="The Broad Institute Genomics Platform"/>
            <person name="Cuomo C."/>
            <person name="de Hoog S."/>
            <person name="Gorbushina A."/>
            <person name="Stielow B."/>
            <person name="Teixiera M."/>
            <person name="Abouelleil A."/>
            <person name="Chapman S.B."/>
            <person name="Priest M."/>
            <person name="Young S.K."/>
            <person name="Wortman J."/>
            <person name="Nusbaum C."/>
            <person name="Birren B."/>
        </authorList>
    </citation>
    <scope>NUCLEOTIDE SEQUENCE [LARGE SCALE GENOMIC DNA]</scope>
    <source>
        <strain evidence="2 3">CBS 121828</strain>
    </source>
</reference>
<dbReference type="AlphaFoldDB" id="A0A0D1YYA8"/>
<gene>
    <name evidence="2" type="ORF">PV11_03099</name>
</gene>
<feature type="region of interest" description="Disordered" evidence="1">
    <location>
        <begin position="53"/>
        <end position="76"/>
    </location>
</feature>